<sequence>MKRSRLALTLAALCTVTACGGPGGSTADLPSSAPSEQSSPNLAEASPAAGAEAPHPLEGTWRGPEDENGARPTLSIYPHGVVSLETGPYYCTGDASPFGNGSYVLAFTQCVVSLPDLNATLSEDGQTLTVKDGDDVEEWELQEGP</sequence>
<dbReference type="EMBL" id="JACHJO010000011">
    <property type="protein sequence ID" value="MBB6121648.1"/>
    <property type="molecule type" value="Genomic_DNA"/>
</dbReference>
<keyword evidence="2" id="KW-0732">Signal</keyword>
<proteinExistence type="predicted"/>
<protein>
    <submittedName>
        <fullName evidence="3">Uncharacterized protein</fullName>
    </submittedName>
</protein>
<feature type="compositionally biased region" description="Low complexity" evidence="1">
    <location>
        <begin position="43"/>
        <end position="54"/>
    </location>
</feature>
<evidence type="ECO:0000256" key="2">
    <source>
        <dbReference type="SAM" id="SignalP"/>
    </source>
</evidence>
<evidence type="ECO:0000313" key="3">
    <source>
        <dbReference type="EMBL" id="MBB6121648.1"/>
    </source>
</evidence>
<feature type="compositionally biased region" description="Polar residues" evidence="1">
    <location>
        <begin position="28"/>
        <end position="41"/>
    </location>
</feature>
<dbReference type="AlphaFoldDB" id="A0A841IZG3"/>
<feature type="region of interest" description="Disordered" evidence="1">
    <location>
        <begin position="18"/>
        <end position="74"/>
    </location>
</feature>
<dbReference type="PROSITE" id="PS51257">
    <property type="entry name" value="PROKAR_LIPOPROTEIN"/>
    <property type="match status" value="1"/>
</dbReference>
<evidence type="ECO:0000313" key="4">
    <source>
        <dbReference type="Proteomes" id="UP000536604"/>
    </source>
</evidence>
<feature type="signal peptide" evidence="2">
    <location>
        <begin position="1"/>
        <end position="20"/>
    </location>
</feature>
<name>A0A841IZG3_9ACTN</name>
<organism evidence="3 4">
    <name type="scientific">Nocardiopsis algeriensis</name>
    <dbReference type="NCBI Taxonomy" id="1478215"/>
    <lineage>
        <taxon>Bacteria</taxon>
        <taxon>Bacillati</taxon>
        <taxon>Actinomycetota</taxon>
        <taxon>Actinomycetes</taxon>
        <taxon>Streptosporangiales</taxon>
        <taxon>Nocardiopsidaceae</taxon>
        <taxon>Nocardiopsis</taxon>
    </lineage>
</organism>
<keyword evidence="4" id="KW-1185">Reference proteome</keyword>
<feature type="chain" id="PRO_5038963211" evidence="2">
    <location>
        <begin position="21"/>
        <end position="145"/>
    </location>
</feature>
<gene>
    <name evidence="3" type="ORF">FHS13_003622</name>
</gene>
<dbReference type="RefSeq" id="WP_184293092.1">
    <property type="nucleotide sequence ID" value="NZ_JACHJO010000011.1"/>
</dbReference>
<comment type="caution">
    <text evidence="3">The sequence shown here is derived from an EMBL/GenBank/DDBJ whole genome shotgun (WGS) entry which is preliminary data.</text>
</comment>
<accession>A0A841IZG3</accession>
<reference evidence="3 4" key="1">
    <citation type="submission" date="2020-08" db="EMBL/GenBank/DDBJ databases">
        <title>Genomic Encyclopedia of Type Strains, Phase III (KMG-III): the genomes of soil and plant-associated and newly described type strains.</title>
        <authorList>
            <person name="Whitman W."/>
        </authorList>
    </citation>
    <scope>NUCLEOTIDE SEQUENCE [LARGE SCALE GENOMIC DNA]</scope>
    <source>
        <strain evidence="3 4">CECT 8712</strain>
    </source>
</reference>
<evidence type="ECO:0000256" key="1">
    <source>
        <dbReference type="SAM" id="MobiDB-lite"/>
    </source>
</evidence>
<dbReference type="Proteomes" id="UP000536604">
    <property type="component" value="Unassembled WGS sequence"/>
</dbReference>